<proteinExistence type="predicted"/>
<organism evidence="1 2">
    <name type="scientific">Iodobacter violaceini</name>
    <dbReference type="NCBI Taxonomy" id="3044271"/>
    <lineage>
        <taxon>Bacteria</taxon>
        <taxon>Pseudomonadati</taxon>
        <taxon>Pseudomonadota</taxon>
        <taxon>Betaproteobacteria</taxon>
        <taxon>Neisseriales</taxon>
        <taxon>Chitinibacteraceae</taxon>
        <taxon>Iodobacter</taxon>
    </lineage>
</organism>
<name>A0ABX0L4I1_9NEIS</name>
<comment type="caution">
    <text evidence="1">The sequence shown here is derived from an EMBL/GenBank/DDBJ whole genome shotgun (WGS) entry which is preliminary data.</text>
</comment>
<keyword evidence="2" id="KW-1185">Reference proteome</keyword>
<evidence type="ECO:0000313" key="2">
    <source>
        <dbReference type="Proteomes" id="UP000712570"/>
    </source>
</evidence>
<protein>
    <recommendedName>
        <fullName evidence="3">Transposase</fullName>
    </recommendedName>
</protein>
<reference evidence="1 2" key="1">
    <citation type="submission" date="2020-03" db="EMBL/GenBank/DDBJ databases">
        <title>Draft genome sequence of environmentally isolated violet-colored cultures.</title>
        <authorList>
            <person name="Wilson H.S."/>
        </authorList>
    </citation>
    <scope>NUCLEOTIDE SEQUENCE [LARGE SCALE GENOMIC DNA]</scope>
    <source>
        <strain evidence="1 2">HSC-16F04</strain>
    </source>
</reference>
<evidence type="ECO:0000313" key="1">
    <source>
        <dbReference type="EMBL" id="NHQ87543.1"/>
    </source>
</evidence>
<sequence>MNRCEANFAFGVNKLRSPYSVKATMDRINDALLRKGATIFARIDHAAAA</sequence>
<gene>
    <name evidence="1" type="ORF">HA050_15600</name>
</gene>
<evidence type="ECO:0008006" key="3">
    <source>
        <dbReference type="Google" id="ProtNLM"/>
    </source>
</evidence>
<dbReference type="Proteomes" id="UP000712570">
    <property type="component" value="Unassembled WGS sequence"/>
</dbReference>
<dbReference type="SUPFAM" id="SSF103247">
    <property type="entry name" value="TT1751-like"/>
    <property type="match status" value="1"/>
</dbReference>
<dbReference type="InterPro" id="IPR035923">
    <property type="entry name" value="TT1751-like_sf"/>
</dbReference>
<dbReference type="EMBL" id="JAAOLX010000008">
    <property type="protein sequence ID" value="NHQ87543.1"/>
    <property type="molecule type" value="Genomic_DNA"/>
</dbReference>
<accession>A0ABX0L4I1</accession>
<dbReference type="RefSeq" id="WP_166828081.1">
    <property type="nucleotide sequence ID" value="NZ_JAAOLX010000008.1"/>
</dbReference>